<feature type="chain" id="PRO_5021972464" evidence="1">
    <location>
        <begin position="20"/>
        <end position="131"/>
    </location>
</feature>
<keyword evidence="1" id="KW-0732">Signal</keyword>
<evidence type="ECO:0000256" key="1">
    <source>
        <dbReference type="SAM" id="SignalP"/>
    </source>
</evidence>
<dbReference type="Proteomes" id="UP000315295">
    <property type="component" value="Unassembled WGS sequence"/>
</dbReference>
<evidence type="ECO:0000313" key="3">
    <source>
        <dbReference type="Proteomes" id="UP000315295"/>
    </source>
</evidence>
<name>A0A540MJW0_MALBA</name>
<dbReference type="GO" id="GO:0009507">
    <property type="term" value="C:chloroplast"/>
    <property type="evidence" value="ECO:0007669"/>
    <property type="project" value="TreeGrafter"/>
</dbReference>
<protein>
    <submittedName>
        <fullName evidence="2">Uncharacterized protein</fullName>
    </submittedName>
</protein>
<gene>
    <name evidence="2" type="ORF">C1H46_015337</name>
</gene>
<dbReference type="AlphaFoldDB" id="A0A540MJW0"/>
<evidence type="ECO:0000313" key="2">
    <source>
        <dbReference type="EMBL" id="TQD99070.1"/>
    </source>
</evidence>
<sequence>MNSVFSSWCLFVPLPSCQFLPCFQTQPRHMLITMSLHACRSSFAVPLKLDEVFETLGRCFTPGARLVISHPQGREVLEQQRRQYPDVITSDLPEKSTLEEAAAEHSFELTKFVDEPGFYLAVLKFVGARNW</sequence>
<dbReference type="STRING" id="106549.A0A540MJW0"/>
<feature type="signal peptide" evidence="1">
    <location>
        <begin position="1"/>
        <end position="19"/>
    </location>
</feature>
<comment type="caution">
    <text evidence="2">The sequence shown here is derived from an EMBL/GenBank/DDBJ whole genome shotgun (WGS) entry which is preliminary data.</text>
</comment>
<dbReference type="PANTHER" id="PTHR37217">
    <property type="entry name" value="EXPRESSED PROTEIN"/>
    <property type="match status" value="1"/>
</dbReference>
<keyword evidence="3" id="KW-1185">Reference proteome</keyword>
<accession>A0A540MJW0</accession>
<organism evidence="2 3">
    <name type="scientific">Malus baccata</name>
    <name type="common">Siberian crab apple</name>
    <name type="synonym">Pyrus baccata</name>
    <dbReference type="NCBI Taxonomy" id="106549"/>
    <lineage>
        <taxon>Eukaryota</taxon>
        <taxon>Viridiplantae</taxon>
        <taxon>Streptophyta</taxon>
        <taxon>Embryophyta</taxon>
        <taxon>Tracheophyta</taxon>
        <taxon>Spermatophyta</taxon>
        <taxon>Magnoliopsida</taxon>
        <taxon>eudicotyledons</taxon>
        <taxon>Gunneridae</taxon>
        <taxon>Pentapetalae</taxon>
        <taxon>rosids</taxon>
        <taxon>fabids</taxon>
        <taxon>Rosales</taxon>
        <taxon>Rosaceae</taxon>
        <taxon>Amygdaloideae</taxon>
        <taxon>Maleae</taxon>
        <taxon>Malus</taxon>
    </lineage>
</organism>
<reference evidence="2 3" key="1">
    <citation type="journal article" date="2019" name="G3 (Bethesda)">
        <title>Sequencing of a Wild Apple (Malus baccata) Genome Unravels the Differences Between Cultivated and Wild Apple Species Regarding Disease Resistance and Cold Tolerance.</title>
        <authorList>
            <person name="Chen X."/>
        </authorList>
    </citation>
    <scope>NUCLEOTIDE SEQUENCE [LARGE SCALE GENOMIC DNA]</scope>
    <source>
        <strain evidence="3">cv. Shandingzi</strain>
        <tissue evidence="2">Leaves</tissue>
    </source>
</reference>
<proteinExistence type="predicted"/>
<dbReference type="PANTHER" id="PTHR37217:SF1">
    <property type="entry name" value="EXPRESSED PROTEIN"/>
    <property type="match status" value="1"/>
</dbReference>
<dbReference type="EMBL" id="VIEB01000243">
    <property type="protein sequence ID" value="TQD99070.1"/>
    <property type="molecule type" value="Genomic_DNA"/>
</dbReference>